<keyword evidence="10" id="KW-1185">Reference proteome</keyword>
<feature type="region of interest" description="Disordered" evidence="7">
    <location>
        <begin position="442"/>
        <end position="476"/>
    </location>
</feature>
<dbReference type="InterPro" id="IPR036661">
    <property type="entry name" value="Luciferase-like_sf"/>
</dbReference>
<dbReference type="PIRSF" id="PIRSF000337">
    <property type="entry name" value="NTA_MOA"/>
    <property type="match status" value="1"/>
</dbReference>
<dbReference type="AlphaFoldDB" id="A0A4V0YEC7"/>
<dbReference type="InterPro" id="IPR016215">
    <property type="entry name" value="NTA_MOA"/>
</dbReference>
<feature type="compositionally biased region" description="Low complexity" evidence="7">
    <location>
        <begin position="461"/>
        <end position="476"/>
    </location>
</feature>
<dbReference type="InterPro" id="IPR011251">
    <property type="entry name" value="Luciferase-like_dom"/>
</dbReference>
<evidence type="ECO:0000313" key="9">
    <source>
        <dbReference type="EMBL" id="QAY63751.1"/>
    </source>
</evidence>
<keyword evidence="4" id="KW-0503">Monooxygenase</keyword>
<dbReference type="KEGG" id="xyl:ET495_11435"/>
<dbReference type="RefSeq" id="WP_129204911.1">
    <property type="nucleotide sequence ID" value="NZ_CP035495.1"/>
</dbReference>
<dbReference type="InterPro" id="IPR051260">
    <property type="entry name" value="Diverse_substr_monoxygenases"/>
</dbReference>
<evidence type="ECO:0000313" key="10">
    <source>
        <dbReference type="Proteomes" id="UP000291758"/>
    </source>
</evidence>
<evidence type="ECO:0000256" key="4">
    <source>
        <dbReference type="ARBA" id="ARBA00023033"/>
    </source>
</evidence>
<accession>A0A4V0YEC7</accession>
<evidence type="ECO:0000256" key="2">
    <source>
        <dbReference type="ARBA" id="ARBA00022643"/>
    </source>
</evidence>
<evidence type="ECO:0000256" key="6">
    <source>
        <dbReference type="PIRSR" id="PIRSR000337-1"/>
    </source>
</evidence>
<dbReference type="GO" id="GO:0016705">
    <property type="term" value="F:oxidoreductase activity, acting on paired donors, with incorporation or reduction of molecular oxygen"/>
    <property type="evidence" value="ECO:0007669"/>
    <property type="project" value="InterPro"/>
</dbReference>
<dbReference type="PANTHER" id="PTHR30011:SF16">
    <property type="entry name" value="C2H2 FINGER DOMAIN TRANSCRIPTION FACTOR (EUROFUNG)-RELATED"/>
    <property type="match status" value="1"/>
</dbReference>
<dbReference type="SUPFAM" id="SSF51679">
    <property type="entry name" value="Bacterial luciferase-like"/>
    <property type="match status" value="1"/>
</dbReference>
<organism evidence="9 10">
    <name type="scientific">Xylanimonas allomyrinae</name>
    <dbReference type="NCBI Taxonomy" id="2509459"/>
    <lineage>
        <taxon>Bacteria</taxon>
        <taxon>Bacillati</taxon>
        <taxon>Actinomycetota</taxon>
        <taxon>Actinomycetes</taxon>
        <taxon>Micrococcales</taxon>
        <taxon>Promicromonosporaceae</taxon>
        <taxon>Xylanimonas</taxon>
    </lineage>
</organism>
<reference evidence="9 10" key="1">
    <citation type="submission" date="2019-01" db="EMBL/GenBank/DDBJ databases">
        <title>Genome sequencing of strain 2JSPR-7.</title>
        <authorList>
            <person name="Heo J."/>
            <person name="Kim S.-J."/>
            <person name="Kim J.-S."/>
            <person name="Hong S.-B."/>
            <person name="Kwon S.-W."/>
        </authorList>
    </citation>
    <scope>NUCLEOTIDE SEQUENCE [LARGE SCALE GENOMIC DNA]</scope>
    <source>
        <strain evidence="9 10">2JSPR-7</strain>
    </source>
</reference>
<keyword evidence="1 6" id="KW-0285">Flavoprotein</keyword>
<proteinExistence type="inferred from homology"/>
<feature type="compositionally biased region" description="Basic and acidic residues" evidence="7">
    <location>
        <begin position="449"/>
        <end position="460"/>
    </location>
</feature>
<evidence type="ECO:0000256" key="7">
    <source>
        <dbReference type="SAM" id="MobiDB-lite"/>
    </source>
</evidence>
<name>A0A4V0YEC7_9MICO</name>
<protein>
    <submittedName>
        <fullName evidence="9">LLM class flavin-dependent oxidoreductase</fullName>
    </submittedName>
</protein>
<feature type="binding site" evidence="6">
    <location>
        <position position="221"/>
    </location>
    <ligand>
        <name>FMN</name>
        <dbReference type="ChEBI" id="CHEBI:58210"/>
    </ligand>
</feature>
<gene>
    <name evidence="9" type="ORF">ET495_11435</name>
</gene>
<evidence type="ECO:0000256" key="3">
    <source>
        <dbReference type="ARBA" id="ARBA00023002"/>
    </source>
</evidence>
<evidence type="ECO:0000256" key="5">
    <source>
        <dbReference type="ARBA" id="ARBA00033748"/>
    </source>
</evidence>
<dbReference type="OrthoDB" id="3265338at2"/>
<dbReference type="GO" id="GO:0004497">
    <property type="term" value="F:monooxygenase activity"/>
    <property type="evidence" value="ECO:0007669"/>
    <property type="project" value="UniProtKB-KW"/>
</dbReference>
<dbReference type="EMBL" id="CP035495">
    <property type="protein sequence ID" value="QAY63751.1"/>
    <property type="molecule type" value="Genomic_DNA"/>
</dbReference>
<keyword evidence="3" id="KW-0560">Oxidoreductase</keyword>
<evidence type="ECO:0000256" key="1">
    <source>
        <dbReference type="ARBA" id="ARBA00022630"/>
    </source>
</evidence>
<sequence length="476" mass="51334">MSTQHPIVRPGAQVHFGVFFQGVNHTTIWSDPESGSQTEFASFERVARTAERGLFDAFFLGEGLRLRESRGLLHDLDVVGRPDAITQLAALAAVTERIGLVATQNTTYNDPADLARRLQSLDVLSGGRAAWNVVTTDNAWTGANFRRGGYLDHADRYERAAAVLATARRIWDAFPDAGTPGTVARVTASAADLRTPLDAVIDPTTPRSPQGHPVIFQAGDSPAGRDFAAANADVIFSAHGSVLTDALDFAADVRRRVVAAGRPEDDLKIFPGTSIIVGDTPDEAEERARWVRTQQVTPATALSIVGNIWGEDLSAYDPDGPLPAHDPVVEELGGERGSATTGARTREIAQRWRAIAETEGLSIRQLVIRNSGERGFVGTPGSVAEDLTRWVRTGAVDGFNISPWIVPSGLDDIVDRVVPELQERGAYRTAYEGTTLREHVGLREPLPWRTERRDEPRESGARAGAGQEGEAAESAA</sequence>
<feature type="binding site" evidence="6">
    <location>
        <position position="103"/>
    </location>
    <ligand>
        <name>FMN</name>
        <dbReference type="ChEBI" id="CHEBI:58210"/>
    </ligand>
</feature>
<keyword evidence="2 6" id="KW-0288">FMN</keyword>
<dbReference type="Gene3D" id="3.20.20.30">
    <property type="entry name" value="Luciferase-like domain"/>
    <property type="match status" value="1"/>
</dbReference>
<dbReference type="PANTHER" id="PTHR30011">
    <property type="entry name" value="ALKANESULFONATE MONOOXYGENASE-RELATED"/>
    <property type="match status" value="1"/>
</dbReference>
<evidence type="ECO:0000259" key="8">
    <source>
        <dbReference type="Pfam" id="PF00296"/>
    </source>
</evidence>
<dbReference type="Pfam" id="PF00296">
    <property type="entry name" value="Bac_luciferase"/>
    <property type="match status" value="1"/>
</dbReference>
<dbReference type="Proteomes" id="UP000291758">
    <property type="component" value="Chromosome"/>
</dbReference>
<feature type="binding site" evidence="6">
    <location>
        <position position="153"/>
    </location>
    <ligand>
        <name>FMN</name>
        <dbReference type="ChEBI" id="CHEBI:58210"/>
    </ligand>
</feature>
<feature type="domain" description="Luciferase-like" evidence="8">
    <location>
        <begin position="17"/>
        <end position="395"/>
    </location>
</feature>
<comment type="similarity">
    <text evidence="5">Belongs to the NtaA/SnaA/DszA monooxygenase family.</text>
</comment>
<feature type="binding site" evidence="6">
    <location>
        <position position="157"/>
    </location>
    <ligand>
        <name>FMN</name>
        <dbReference type="ChEBI" id="CHEBI:58210"/>
    </ligand>
</feature>